<dbReference type="HOGENOM" id="CLU_043914_0_0_2"/>
<evidence type="ECO:0000259" key="5">
    <source>
        <dbReference type="PROSITE" id="PS51918"/>
    </source>
</evidence>
<accession>A0A0E3SLG7</accession>
<evidence type="ECO:0000256" key="3">
    <source>
        <dbReference type="ARBA" id="ARBA00023004"/>
    </source>
</evidence>
<evidence type="ECO:0000313" key="6">
    <source>
        <dbReference type="EMBL" id="AKB82826.1"/>
    </source>
</evidence>
<dbReference type="Gene3D" id="3.20.20.70">
    <property type="entry name" value="Aldolase class I"/>
    <property type="match status" value="1"/>
</dbReference>
<organism evidence="6 7">
    <name type="scientific">Methanosarcina barkeri 3</name>
    <dbReference type="NCBI Taxonomy" id="1434107"/>
    <lineage>
        <taxon>Archaea</taxon>
        <taxon>Methanobacteriati</taxon>
        <taxon>Methanobacteriota</taxon>
        <taxon>Stenosarchaea group</taxon>
        <taxon>Methanomicrobia</taxon>
        <taxon>Methanosarcinales</taxon>
        <taxon>Methanosarcinaceae</taxon>
        <taxon>Methanosarcina</taxon>
    </lineage>
</organism>
<evidence type="ECO:0000256" key="4">
    <source>
        <dbReference type="ARBA" id="ARBA00023014"/>
    </source>
</evidence>
<evidence type="ECO:0000256" key="1">
    <source>
        <dbReference type="ARBA" id="ARBA00022691"/>
    </source>
</evidence>
<gene>
    <name evidence="6" type="ORF">MSBR3_2248</name>
</gene>
<dbReference type="CDD" id="cd01335">
    <property type="entry name" value="Radical_SAM"/>
    <property type="match status" value="1"/>
</dbReference>
<dbReference type="EMBL" id="CP009517">
    <property type="protein sequence ID" value="AKB82826.1"/>
    <property type="molecule type" value="Genomic_DNA"/>
</dbReference>
<evidence type="ECO:0000256" key="2">
    <source>
        <dbReference type="ARBA" id="ARBA00022723"/>
    </source>
</evidence>
<keyword evidence="1" id="KW-0949">S-adenosyl-L-methionine</keyword>
<dbReference type="GO" id="GO:0006783">
    <property type="term" value="P:heme biosynthetic process"/>
    <property type="evidence" value="ECO:0007669"/>
    <property type="project" value="TreeGrafter"/>
</dbReference>
<keyword evidence="3" id="KW-0408">Iron</keyword>
<dbReference type="PANTHER" id="PTHR11228">
    <property type="entry name" value="RADICAL SAM DOMAIN PROTEIN"/>
    <property type="match status" value="1"/>
</dbReference>
<evidence type="ECO:0000313" key="7">
    <source>
        <dbReference type="Proteomes" id="UP000033066"/>
    </source>
</evidence>
<dbReference type="PROSITE" id="PS51918">
    <property type="entry name" value="RADICAL_SAM"/>
    <property type="match status" value="1"/>
</dbReference>
<dbReference type="Proteomes" id="UP000033066">
    <property type="component" value="Chromosome"/>
</dbReference>
<dbReference type="GO" id="GO:0051536">
    <property type="term" value="F:iron-sulfur cluster binding"/>
    <property type="evidence" value="ECO:0007669"/>
    <property type="project" value="UniProtKB-KW"/>
</dbReference>
<dbReference type="InterPro" id="IPR013785">
    <property type="entry name" value="Aldolase_TIM"/>
</dbReference>
<dbReference type="CDD" id="cd21128">
    <property type="entry name" value="SPASM_rSAM"/>
    <property type="match status" value="1"/>
</dbReference>
<keyword evidence="2" id="KW-0479">Metal-binding</keyword>
<dbReference type="InterPro" id="IPR058240">
    <property type="entry name" value="rSAM_sf"/>
</dbReference>
<protein>
    <submittedName>
        <fullName evidence="6">MoaA/nifB/pqqE family protein</fullName>
    </submittedName>
</protein>
<proteinExistence type="predicted"/>
<dbReference type="InterPro" id="IPR007197">
    <property type="entry name" value="rSAM"/>
</dbReference>
<dbReference type="GO" id="GO:0003824">
    <property type="term" value="F:catalytic activity"/>
    <property type="evidence" value="ECO:0007669"/>
    <property type="project" value="InterPro"/>
</dbReference>
<dbReference type="AlphaFoldDB" id="A0A0E3SLG7"/>
<feature type="domain" description="Radical SAM core" evidence="5">
    <location>
        <begin position="169"/>
        <end position="390"/>
    </location>
</feature>
<dbReference type="STRING" id="1434107.MSBR3_2248"/>
<dbReference type="PANTHER" id="PTHR11228:SF7">
    <property type="entry name" value="PQQA PEPTIDE CYCLASE"/>
    <property type="match status" value="1"/>
</dbReference>
<keyword evidence="4" id="KW-0411">Iron-sulfur</keyword>
<dbReference type="KEGG" id="mbak:MSBR3_2248"/>
<sequence length="487" mass="55196">MLQLAFRPSLFSKYKRLIFQSSLIQKGVSKYKRPFFGQAFFRSSLFSKGLFQKGCFKRVVLKRVDYKYSAGKSGTCEERMTFEKKDVPEVSLRETKKKEKNIEILSIPGLSVNLRHVGDVPELTANGTLKAAFNPILKKMNSRLKEEKLALIEDDRVIASAWLPPIPSPAFKRLIFSEIQIALGKYIPETVSIELTRQNSSRYPPGTVADELDTDIIKKIIDEALESGTFIITFTENDPLLREEVFELIRYVDKKRAIVNCSTWGTDFSAETASCLKDAGLHSLMVGIYSTDPEKHDAARNSRGAYERAVSAIKLALEAGLMVVMTTHASPSNIQELPALYNLASELGVHEFSVWEAMPKTRDEPVLNDEDRKSILEMYHRINSSQNGPRMFANTYFEGQMLGAMEGRRWMHITADGDVKAGPYPPFSFGSIKEESLKSAWQKIRSYPYFQKQKHLAPMHDPEFMEFVDRIPAGAKLPYPFGKVCEK</sequence>
<dbReference type="Pfam" id="PF04055">
    <property type="entry name" value="Radical_SAM"/>
    <property type="match status" value="1"/>
</dbReference>
<keyword evidence="7" id="KW-1185">Reference proteome</keyword>
<dbReference type="SUPFAM" id="SSF102114">
    <property type="entry name" value="Radical SAM enzymes"/>
    <property type="match status" value="1"/>
</dbReference>
<name>A0A0E3SLG7_METBA</name>
<reference evidence="6" key="1">
    <citation type="submission" date="2014-07" db="EMBL/GenBank/DDBJ databases">
        <title>Methanogenic archaea and the global carbon cycle.</title>
        <authorList>
            <person name="Henriksen J.R."/>
            <person name="Luke J."/>
            <person name="Reinhart S."/>
            <person name="Benedict M.N."/>
            <person name="Youngblut N.D."/>
            <person name="Metcalf M.E."/>
            <person name="Whitaker R.J."/>
            <person name="Metcalf W.W."/>
        </authorList>
    </citation>
    <scope>NUCLEOTIDE SEQUENCE [LARGE SCALE GENOMIC DNA]</scope>
    <source>
        <strain evidence="6">3</strain>
    </source>
</reference>
<dbReference type="GO" id="GO:0046872">
    <property type="term" value="F:metal ion binding"/>
    <property type="evidence" value="ECO:0007669"/>
    <property type="project" value="UniProtKB-KW"/>
</dbReference>
<dbReference type="PATRIC" id="fig|1434107.4.peg.2849"/>
<dbReference type="InterPro" id="IPR050377">
    <property type="entry name" value="Radical_SAM_PqqE_MftC-like"/>
</dbReference>